<organism evidence="18">
    <name type="scientific">Selaginella moellendorffii</name>
    <name type="common">Spikemoss</name>
    <dbReference type="NCBI Taxonomy" id="88036"/>
    <lineage>
        <taxon>Eukaryota</taxon>
        <taxon>Viridiplantae</taxon>
        <taxon>Streptophyta</taxon>
        <taxon>Embryophyta</taxon>
        <taxon>Tracheophyta</taxon>
        <taxon>Lycopodiopsida</taxon>
        <taxon>Selaginellales</taxon>
        <taxon>Selaginellaceae</taxon>
        <taxon>Selaginella</taxon>
    </lineage>
</organism>
<comment type="subcellular location">
    <subcellularLocation>
        <location evidence="3">Mitochondrion matrix</location>
        <location evidence="3">Mitochondrion nucleoid</location>
    </subcellularLocation>
</comment>
<dbReference type="EC" id="3.6.4.13" evidence="5"/>
<keyword evidence="18" id="KW-1185">Reference proteome</keyword>
<evidence type="ECO:0000313" key="18">
    <source>
        <dbReference type="Proteomes" id="UP000001514"/>
    </source>
</evidence>
<dbReference type="PANTHER" id="PTHR12131">
    <property type="entry name" value="ATP-DEPENDENT RNA AND DNA HELICASE"/>
    <property type="match status" value="1"/>
</dbReference>
<dbReference type="HOGENOM" id="CLU_010647_2_0_1"/>
<dbReference type="Gene3D" id="1.20.272.40">
    <property type="match status" value="1"/>
</dbReference>
<dbReference type="SUPFAM" id="SSF52540">
    <property type="entry name" value="P-loop containing nucleoside triphosphate hydrolases"/>
    <property type="match status" value="1"/>
</dbReference>
<dbReference type="CDD" id="cd18805">
    <property type="entry name" value="SF2_C_suv3"/>
    <property type="match status" value="1"/>
</dbReference>
<keyword evidence="12" id="KW-1135">Mitochondrion nucleoid</keyword>
<dbReference type="GO" id="GO:0042645">
    <property type="term" value="C:mitochondrial nucleoid"/>
    <property type="evidence" value="ECO:0007669"/>
    <property type="project" value="UniProtKB-SubCell"/>
</dbReference>
<evidence type="ECO:0000256" key="13">
    <source>
        <dbReference type="ARBA" id="ARBA00047984"/>
    </source>
</evidence>
<evidence type="ECO:0000256" key="10">
    <source>
        <dbReference type="ARBA" id="ARBA00022946"/>
    </source>
</evidence>
<dbReference type="FunCoup" id="D8SD14">
    <property type="interactions" value="320"/>
</dbReference>
<dbReference type="Proteomes" id="UP000001514">
    <property type="component" value="Unassembled WGS sequence"/>
</dbReference>
<dbReference type="InterPro" id="IPR027417">
    <property type="entry name" value="P-loop_NTPase"/>
</dbReference>
<dbReference type="Pfam" id="PF12513">
    <property type="entry name" value="SUV3_C"/>
    <property type="match status" value="1"/>
</dbReference>
<evidence type="ECO:0000256" key="6">
    <source>
        <dbReference type="ARBA" id="ARBA00022741"/>
    </source>
</evidence>
<feature type="domain" description="Helicase ATP-binding" evidence="14">
    <location>
        <begin position="15"/>
        <end position="120"/>
    </location>
</feature>
<dbReference type="KEGG" id="smo:SELMODRAFT_116710"/>
<dbReference type="GO" id="GO:0000965">
    <property type="term" value="P:mitochondrial RNA 3'-end processing"/>
    <property type="evidence" value="ECO:0000318"/>
    <property type="project" value="GO_Central"/>
</dbReference>
<evidence type="ECO:0000313" key="17">
    <source>
        <dbReference type="EMBL" id="EFJ17804.1"/>
    </source>
</evidence>
<dbReference type="SMART" id="SM00490">
    <property type="entry name" value="HELICc"/>
    <property type="match status" value="1"/>
</dbReference>
<dbReference type="OMA" id="QPANWYT"/>
<dbReference type="InterPro" id="IPR014001">
    <property type="entry name" value="Helicase_ATP-bd"/>
</dbReference>
<dbReference type="InterPro" id="IPR050699">
    <property type="entry name" value="RNA-DNA_Helicase"/>
</dbReference>
<evidence type="ECO:0000256" key="4">
    <source>
        <dbReference type="ARBA" id="ARBA00011661"/>
    </source>
</evidence>
<dbReference type="InParanoid" id="D8SD14"/>
<dbReference type="Pfam" id="PF00271">
    <property type="entry name" value="Helicase_C"/>
    <property type="match status" value="1"/>
</dbReference>
<accession>D8SD14</accession>
<comment type="cofactor">
    <cofactor evidence="1">
        <name>Mn(2+)</name>
        <dbReference type="ChEBI" id="CHEBI:29035"/>
    </cofactor>
</comment>
<dbReference type="InterPro" id="IPR001650">
    <property type="entry name" value="Helicase_C-like"/>
</dbReference>
<dbReference type="Gene3D" id="3.40.50.300">
    <property type="entry name" value="P-loop containing nucleotide triphosphate hydrolases"/>
    <property type="match status" value="2"/>
</dbReference>
<dbReference type="GO" id="GO:0003724">
    <property type="term" value="F:RNA helicase activity"/>
    <property type="evidence" value="ECO:0007669"/>
    <property type="project" value="UniProtKB-EC"/>
</dbReference>
<dbReference type="EMBL" id="GL377619">
    <property type="protein sequence ID" value="EFJ16330.1"/>
    <property type="molecule type" value="Genomic_DNA"/>
</dbReference>
<keyword evidence="9" id="KW-0067">ATP-binding</keyword>
<evidence type="ECO:0000256" key="2">
    <source>
        <dbReference type="ARBA" id="ARBA00001946"/>
    </source>
</evidence>
<dbReference type="FunFam" id="3.40.50.300:FF:000269">
    <property type="entry name" value="ATP-dependent RNA helicase SUPV3L1, mitochondrial"/>
    <property type="match status" value="1"/>
</dbReference>
<dbReference type="PROSITE" id="PS51192">
    <property type="entry name" value="HELICASE_ATP_BIND_1"/>
    <property type="match status" value="1"/>
</dbReference>
<dbReference type="InterPro" id="IPR055206">
    <property type="entry name" value="DEXQc_SUV3"/>
</dbReference>
<gene>
    <name evidence="17" type="ORF">SELMODRAFT_114130</name>
    <name evidence="16" type="ORF">SELMODRAFT_116710</name>
</gene>
<evidence type="ECO:0000256" key="7">
    <source>
        <dbReference type="ARBA" id="ARBA00022801"/>
    </source>
</evidence>
<evidence type="ECO:0000256" key="8">
    <source>
        <dbReference type="ARBA" id="ARBA00022806"/>
    </source>
</evidence>
<protein>
    <recommendedName>
        <fullName evidence="5">RNA helicase</fullName>
        <ecNumber evidence="5">3.6.4.13</ecNumber>
    </recommendedName>
</protein>
<dbReference type="FunFam" id="3.40.50.300:FF:000957">
    <property type="entry name" value="ATP-dependent RNA helicase SUV3L, mitochondrial"/>
    <property type="match status" value="1"/>
</dbReference>
<dbReference type="Pfam" id="PF22527">
    <property type="entry name" value="DEXQc_Suv3"/>
    <property type="match status" value="1"/>
</dbReference>
<comment type="cofactor">
    <cofactor evidence="2">
        <name>Mg(2+)</name>
        <dbReference type="ChEBI" id="CHEBI:18420"/>
    </cofactor>
</comment>
<dbReference type="eggNOG" id="KOG0953">
    <property type="taxonomic scope" value="Eukaryota"/>
</dbReference>
<evidence type="ECO:0000313" key="16">
    <source>
        <dbReference type="EMBL" id="EFJ16330.1"/>
    </source>
</evidence>
<dbReference type="GO" id="GO:0016787">
    <property type="term" value="F:hydrolase activity"/>
    <property type="evidence" value="ECO:0007669"/>
    <property type="project" value="UniProtKB-KW"/>
</dbReference>
<evidence type="ECO:0000259" key="15">
    <source>
        <dbReference type="PROSITE" id="PS51194"/>
    </source>
</evidence>
<dbReference type="PROSITE" id="PS51194">
    <property type="entry name" value="HELICASE_CTER"/>
    <property type="match status" value="1"/>
</dbReference>
<reference evidence="17 18" key="1">
    <citation type="journal article" date="2011" name="Science">
        <title>The Selaginella genome identifies genetic changes associated with the evolution of vascular plants.</title>
        <authorList>
            <person name="Banks J.A."/>
            <person name="Nishiyama T."/>
            <person name="Hasebe M."/>
            <person name="Bowman J.L."/>
            <person name="Gribskov M."/>
            <person name="dePamphilis C."/>
            <person name="Albert V.A."/>
            <person name="Aono N."/>
            <person name="Aoyama T."/>
            <person name="Ambrose B.A."/>
            <person name="Ashton N.W."/>
            <person name="Axtell M.J."/>
            <person name="Barker E."/>
            <person name="Barker M.S."/>
            <person name="Bennetzen J.L."/>
            <person name="Bonawitz N.D."/>
            <person name="Chapple C."/>
            <person name="Cheng C."/>
            <person name="Correa L.G."/>
            <person name="Dacre M."/>
            <person name="DeBarry J."/>
            <person name="Dreyer I."/>
            <person name="Elias M."/>
            <person name="Engstrom E.M."/>
            <person name="Estelle M."/>
            <person name="Feng L."/>
            <person name="Finet C."/>
            <person name="Floyd S.K."/>
            <person name="Frommer W.B."/>
            <person name="Fujita T."/>
            <person name="Gramzow L."/>
            <person name="Gutensohn M."/>
            <person name="Harholt J."/>
            <person name="Hattori M."/>
            <person name="Heyl A."/>
            <person name="Hirai T."/>
            <person name="Hiwatashi Y."/>
            <person name="Ishikawa M."/>
            <person name="Iwata M."/>
            <person name="Karol K.G."/>
            <person name="Koehler B."/>
            <person name="Kolukisaoglu U."/>
            <person name="Kubo M."/>
            <person name="Kurata T."/>
            <person name="Lalonde S."/>
            <person name="Li K."/>
            <person name="Li Y."/>
            <person name="Litt A."/>
            <person name="Lyons E."/>
            <person name="Manning G."/>
            <person name="Maruyama T."/>
            <person name="Michael T.P."/>
            <person name="Mikami K."/>
            <person name="Miyazaki S."/>
            <person name="Morinaga S."/>
            <person name="Murata T."/>
            <person name="Mueller-Roeber B."/>
            <person name="Nelson D.R."/>
            <person name="Obara M."/>
            <person name="Oguri Y."/>
            <person name="Olmstead R.G."/>
            <person name="Onodera N."/>
            <person name="Petersen B.L."/>
            <person name="Pils B."/>
            <person name="Prigge M."/>
            <person name="Rensing S.A."/>
            <person name="Riano-Pachon D.M."/>
            <person name="Roberts A.W."/>
            <person name="Sato Y."/>
            <person name="Scheller H.V."/>
            <person name="Schulz B."/>
            <person name="Schulz C."/>
            <person name="Shakirov E.V."/>
            <person name="Shibagaki N."/>
            <person name="Shinohara N."/>
            <person name="Shippen D.E."/>
            <person name="Soerensen I."/>
            <person name="Sotooka R."/>
            <person name="Sugimoto N."/>
            <person name="Sugita M."/>
            <person name="Sumikawa N."/>
            <person name="Tanurdzic M."/>
            <person name="Theissen G."/>
            <person name="Ulvskov P."/>
            <person name="Wakazuki S."/>
            <person name="Weng J.K."/>
            <person name="Willats W.W."/>
            <person name="Wipf D."/>
            <person name="Wolf P.G."/>
            <person name="Yang L."/>
            <person name="Zimmer A.D."/>
            <person name="Zhu Q."/>
            <person name="Mitros T."/>
            <person name="Hellsten U."/>
            <person name="Loque D."/>
            <person name="Otillar R."/>
            <person name="Salamov A."/>
            <person name="Schmutz J."/>
            <person name="Shapiro H."/>
            <person name="Lindquist E."/>
            <person name="Lucas S."/>
            <person name="Rokhsar D."/>
            <person name="Grigoriev I.V."/>
        </authorList>
    </citation>
    <scope>NUCLEOTIDE SEQUENCE [LARGE SCALE GENOMIC DNA]</scope>
</reference>
<dbReference type="GO" id="GO:0005524">
    <property type="term" value="F:ATP binding"/>
    <property type="evidence" value="ECO:0007669"/>
    <property type="project" value="UniProtKB-KW"/>
</dbReference>
<keyword evidence="10" id="KW-0809">Transit peptide</keyword>
<evidence type="ECO:0000256" key="9">
    <source>
        <dbReference type="ARBA" id="ARBA00022840"/>
    </source>
</evidence>
<dbReference type="KEGG" id="smo:SELMODRAFT_114130"/>
<dbReference type="STRING" id="88036.D8SD14"/>
<keyword evidence="7" id="KW-0378">Hydrolase</keyword>
<feature type="domain" description="Helicase C-terminal" evidence="15">
    <location>
        <begin position="174"/>
        <end position="336"/>
    </location>
</feature>
<dbReference type="AlphaFoldDB" id="D8SD14"/>
<comment type="subunit">
    <text evidence="4">Homodimer; in free form. Component of the mitochondrial degradosome (mtEXO) complex which is a heteropentamer containing 2 copies of SUPV3L1 and 3 copies of PNPT1.</text>
</comment>
<dbReference type="CDD" id="cd17913">
    <property type="entry name" value="DEXQc_Suv3"/>
    <property type="match status" value="1"/>
</dbReference>
<dbReference type="InterPro" id="IPR041082">
    <property type="entry name" value="Suv3_C_1"/>
</dbReference>
<evidence type="ECO:0000256" key="5">
    <source>
        <dbReference type="ARBA" id="ARBA00012552"/>
    </source>
</evidence>
<dbReference type="InterPro" id="IPR022192">
    <property type="entry name" value="SUV3_C"/>
</dbReference>
<dbReference type="InterPro" id="IPR044774">
    <property type="entry name" value="Suv3_DEXQc"/>
</dbReference>
<comment type="catalytic activity">
    <reaction evidence="13">
        <text>ATP + H2O = ADP + phosphate + H(+)</text>
        <dbReference type="Rhea" id="RHEA:13065"/>
        <dbReference type="ChEBI" id="CHEBI:15377"/>
        <dbReference type="ChEBI" id="CHEBI:15378"/>
        <dbReference type="ChEBI" id="CHEBI:30616"/>
        <dbReference type="ChEBI" id="CHEBI:43474"/>
        <dbReference type="ChEBI" id="CHEBI:456216"/>
        <dbReference type="EC" id="3.6.4.13"/>
    </reaction>
</comment>
<dbReference type="Gramene" id="EFJ17804">
    <property type="protein sequence ID" value="EFJ17804"/>
    <property type="gene ID" value="SELMODRAFT_114130"/>
</dbReference>
<proteinExistence type="predicted"/>
<evidence type="ECO:0000256" key="12">
    <source>
        <dbReference type="ARBA" id="ARBA00023271"/>
    </source>
</evidence>
<dbReference type="GO" id="GO:0045025">
    <property type="term" value="C:mitochondrial degradosome"/>
    <property type="evidence" value="ECO:0000318"/>
    <property type="project" value="GO_Central"/>
</dbReference>
<evidence type="ECO:0000259" key="14">
    <source>
        <dbReference type="PROSITE" id="PS51192"/>
    </source>
</evidence>
<evidence type="ECO:0000256" key="1">
    <source>
        <dbReference type="ARBA" id="ARBA00001936"/>
    </source>
</evidence>
<sequence length="480" mass="54099">MIRVCGSVPHTWYPYARTMRRRIILYVGPTNSGKTFTALQSLQRASSGIYCGPLRLLAWEVAEKLNSHNVPCSLLTGQERNEIEGAQHKAMTVEMADITREYECAVIDEIQARTRMIGCSKRGYAFTRALFGLAAKEIHLCGDPCVVTLIQNLLERTQDTLEVRCYTRLSPLVPLKEPLRDIRRIRGGDCIVSFSRDEIHTYKRDIEKLHPAINCSVVYGSLPPETRTKQAERFNKADEDFSILVASDAIGMGLNLNIQRIIFTKLDKFDGIARCYLSVMQVKQIAGRAGRFKSKYPVGEVTCLKGSDIAHLHRALATPTPAVVAAGVFPTFDQIGLYCTFYPNFPFSAILEKFIATVTLSSMFFLCDSSNLLAIARMLDDIPLPMDSRFLFCTCPVDKDNRIIMGALLEFARNYAVNRNVPLKRLLTPATMRVPSTQKDLAELESLHKVLDMYIWLSYRLEDAFVDRESAITQKHLCST</sequence>
<dbReference type="Pfam" id="PF18147">
    <property type="entry name" value="Suv3_C_1"/>
    <property type="match status" value="1"/>
</dbReference>
<keyword evidence="6" id="KW-0547">Nucleotide-binding</keyword>
<dbReference type="Gramene" id="EFJ16330">
    <property type="protein sequence ID" value="EFJ16330"/>
    <property type="gene ID" value="SELMODRAFT_116710"/>
</dbReference>
<evidence type="ECO:0000256" key="11">
    <source>
        <dbReference type="ARBA" id="ARBA00023128"/>
    </source>
</evidence>
<dbReference type="PANTHER" id="PTHR12131:SF1">
    <property type="entry name" value="ATP-DEPENDENT RNA HELICASE SUPV3L1, MITOCHONDRIAL-RELATED"/>
    <property type="match status" value="1"/>
</dbReference>
<keyword evidence="11" id="KW-0496">Mitochondrion</keyword>
<dbReference type="Gene3D" id="1.20.58.1080">
    <property type="match status" value="1"/>
</dbReference>
<dbReference type="EMBL" id="GL377612">
    <property type="protein sequence ID" value="EFJ17804.1"/>
    <property type="molecule type" value="Genomic_DNA"/>
</dbReference>
<keyword evidence="8" id="KW-0347">Helicase</keyword>
<evidence type="ECO:0000256" key="3">
    <source>
        <dbReference type="ARBA" id="ARBA00004436"/>
    </source>
</evidence>
<name>D8SD14_SELML</name>